<protein>
    <submittedName>
        <fullName evidence="1">Uncharacterized protein</fullName>
    </submittedName>
</protein>
<proteinExistence type="predicted"/>
<gene>
    <name evidence="1" type="ORF">RchiOBHm_Chr3g0488161</name>
</gene>
<sequence>MPSVRERKPATSAALPFISSLLLTRLPPLTLSSCSIESLPTTSQGAYRGRPTQGGLSLTPSIIFCPLQRWGGRATVDTHP</sequence>
<organism evidence="1 2">
    <name type="scientific">Rosa chinensis</name>
    <name type="common">China rose</name>
    <dbReference type="NCBI Taxonomy" id="74649"/>
    <lineage>
        <taxon>Eukaryota</taxon>
        <taxon>Viridiplantae</taxon>
        <taxon>Streptophyta</taxon>
        <taxon>Embryophyta</taxon>
        <taxon>Tracheophyta</taxon>
        <taxon>Spermatophyta</taxon>
        <taxon>Magnoliopsida</taxon>
        <taxon>eudicotyledons</taxon>
        <taxon>Gunneridae</taxon>
        <taxon>Pentapetalae</taxon>
        <taxon>rosids</taxon>
        <taxon>fabids</taxon>
        <taxon>Rosales</taxon>
        <taxon>Rosaceae</taxon>
        <taxon>Rosoideae</taxon>
        <taxon>Rosoideae incertae sedis</taxon>
        <taxon>Rosa</taxon>
    </lineage>
</organism>
<keyword evidence="2" id="KW-1185">Reference proteome</keyword>
<dbReference type="AlphaFoldDB" id="A0A2P6RFS4"/>
<dbReference type="EMBL" id="PDCK01000041">
    <property type="protein sequence ID" value="PRQ45255.1"/>
    <property type="molecule type" value="Genomic_DNA"/>
</dbReference>
<dbReference type="Gramene" id="PRQ45255">
    <property type="protein sequence ID" value="PRQ45255"/>
    <property type="gene ID" value="RchiOBHm_Chr3g0488161"/>
</dbReference>
<reference evidence="1 2" key="1">
    <citation type="journal article" date="2018" name="Nat. Genet.">
        <title>The Rosa genome provides new insights in the design of modern roses.</title>
        <authorList>
            <person name="Bendahmane M."/>
        </authorList>
    </citation>
    <scope>NUCLEOTIDE SEQUENCE [LARGE SCALE GENOMIC DNA]</scope>
    <source>
        <strain evidence="2">cv. Old Blush</strain>
    </source>
</reference>
<accession>A0A2P6RFS4</accession>
<evidence type="ECO:0000313" key="2">
    <source>
        <dbReference type="Proteomes" id="UP000238479"/>
    </source>
</evidence>
<evidence type="ECO:0000313" key="1">
    <source>
        <dbReference type="EMBL" id="PRQ45255.1"/>
    </source>
</evidence>
<name>A0A2P6RFS4_ROSCH</name>
<comment type="caution">
    <text evidence="1">The sequence shown here is derived from an EMBL/GenBank/DDBJ whole genome shotgun (WGS) entry which is preliminary data.</text>
</comment>
<dbReference type="Proteomes" id="UP000238479">
    <property type="component" value="Chromosome 3"/>
</dbReference>